<gene>
    <name evidence="3" type="primary">Cfap57</name>
    <name evidence="3" type="ORF">SPIL2461_LOCUS23223</name>
</gene>
<proteinExistence type="predicted"/>
<organism evidence="3 4">
    <name type="scientific">Symbiodinium pilosum</name>
    <name type="common">Dinoflagellate</name>
    <dbReference type="NCBI Taxonomy" id="2952"/>
    <lineage>
        <taxon>Eukaryota</taxon>
        <taxon>Sar</taxon>
        <taxon>Alveolata</taxon>
        <taxon>Dinophyceae</taxon>
        <taxon>Suessiales</taxon>
        <taxon>Symbiodiniaceae</taxon>
        <taxon>Symbiodinium</taxon>
    </lineage>
</organism>
<reference evidence="3" key="1">
    <citation type="submission" date="2021-02" db="EMBL/GenBank/DDBJ databases">
        <authorList>
            <person name="Dougan E. K."/>
            <person name="Rhodes N."/>
            <person name="Thang M."/>
            <person name="Chan C."/>
        </authorList>
    </citation>
    <scope>NUCLEOTIDE SEQUENCE</scope>
</reference>
<feature type="coiled-coil region" evidence="1">
    <location>
        <begin position="198"/>
        <end position="253"/>
    </location>
</feature>
<keyword evidence="1" id="KW-0175">Coiled coil</keyword>
<dbReference type="PANTHER" id="PTHR32215">
    <property type="entry name" value="CILIA- AND FLAGELLA-ASSOCIATED PROTEIN 57"/>
    <property type="match status" value="1"/>
</dbReference>
<evidence type="ECO:0000313" key="4">
    <source>
        <dbReference type="Proteomes" id="UP000649617"/>
    </source>
</evidence>
<dbReference type="OrthoDB" id="10251741at2759"/>
<comment type="caution">
    <text evidence="3">The sequence shown here is derived from an EMBL/GenBank/DDBJ whole genome shotgun (WGS) entry which is preliminary data.</text>
</comment>
<sequence length="406" mass="46627">MGTSAMDLSTCIGVETRVFALTGAVRVGGWAQEELSRLLAERDLEIKKHQDMLAFIQHRFEEVQQHGADGHDREVIRLKHEGWEALEEQKQVEGQLRTEQEKLQESLEKQEKEREAVEEKQQESNSTLRSLHEQAEELKRTLHGLHGERQDREATLQDKLVSIESYKAKEKTLKKFKLLLDRKLAEVSTSLQPKDSLIKKLNQDLTDLETEFERQLLEQRHMEAQIDQRKQKAAILAQETEELKAQVREKDAQIYRFTNDVHNLVAEEKDLSVWPREIRRLYHRHIDNDPRGQERLPLEEMLRQMRVVERQVTSLAAKGNQIRAMGKLDLQTKANENATLVQELNQLRMLKSSLQRKVRNLTSKLAALTPGSEKAAVKGAQAPELPAPPPAPLAVAEPRGLPGPRQ</sequence>
<evidence type="ECO:0000256" key="2">
    <source>
        <dbReference type="SAM" id="MobiDB-lite"/>
    </source>
</evidence>
<evidence type="ECO:0000313" key="3">
    <source>
        <dbReference type="EMBL" id="CAE7781302.1"/>
    </source>
</evidence>
<dbReference type="PANTHER" id="PTHR32215:SF0">
    <property type="entry name" value="CILIA- AND FLAGELLA-ASSOCIATED PROTEIN 57"/>
    <property type="match status" value="1"/>
</dbReference>
<dbReference type="AlphaFoldDB" id="A0A812YL49"/>
<feature type="compositionally biased region" description="Basic and acidic residues" evidence="2">
    <location>
        <begin position="89"/>
        <end position="122"/>
    </location>
</feature>
<accession>A0A812YL49</accession>
<protein>
    <submittedName>
        <fullName evidence="3">Cfap57 protein</fullName>
    </submittedName>
</protein>
<feature type="region of interest" description="Disordered" evidence="2">
    <location>
        <begin position="370"/>
        <end position="406"/>
    </location>
</feature>
<dbReference type="InterPro" id="IPR052993">
    <property type="entry name" value="CFA-57"/>
</dbReference>
<keyword evidence="4" id="KW-1185">Reference proteome</keyword>
<evidence type="ECO:0000256" key="1">
    <source>
        <dbReference type="SAM" id="Coils"/>
    </source>
</evidence>
<feature type="coiled-coil region" evidence="1">
    <location>
        <begin position="298"/>
        <end position="364"/>
    </location>
</feature>
<dbReference type="Proteomes" id="UP000649617">
    <property type="component" value="Unassembled WGS sequence"/>
</dbReference>
<feature type="region of interest" description="Disordered" evidence="2">
    <location>
        <begin position="89"/>
        <end position="131"/>
    </location>
</feature>
<name>A0A812YL49_SYMPI</name>
<dbReference type="EMBL" id="CAJNIZ010048070">
    <property type="protein sequence ID" value="CAE7781302.1"/>
    <property type="molecule type" value="Genomic_DNA"/>
</dbReference>